<dbReference type="GeneID" id="41841715"/>
<dbReference type="RefSeq" id="WP_038569261.1">
    <property type="nucleotide sequence ID" value="NZ_CP008889.1"/>
</dbReference>
<proteinExistence type="predicted"/>
<dbReference type="EMBL" id="CP008889">
    <property type="protein sequence ID" value="AIF41460.1"/>
    <property type="molecule type" value="Genomic_DNA"/>
</dbReference>
<dbReference type="AlphaFoldDB" id="A0A075JHZ9"/>
<evidence type="ECO:0000313" key="1">
    <source>
        <dbReference type="EMBL" id="AIF41460.1"/>
    </source>
</evidence>
<dbReference type="OrthoDB" id="9968677at2"/>
<dbReference type="KEGG" id="dni:HX89_11520"/>
<evidence type="ECO:0000313" key="2">
    <source>
        <dbReference type="Proteomes" id="UP000027986"/>
    </source>
</evidence>
<protein>
    <submittedName>
        <fullName evidence="1">Uncharacterized protein</fullName>
    </submittedName>
</protein>
<organism evidence="1 2">
    <name type="scientific">Dermacoccus nishinomiyaensis</name>
    <dbReference type="NCBI Taxonomy" id="1274"/>
    <lineage>
        <taxon>Bacteria</taxon>
        <taxon>Bacillati</taxon>
        <taxon>Actinomycetota</taxon>
        <taxon>Actinomycetes</taxon>
        <taxon>Micrococcales</taxon>
        <taxon>Dermacoccaceae</taxon>
        <taxon>Dermacoccus</taxon>
    </lineage>
</organism>
<accession>A0A075JHZ9</accession>
<sequence>MVIEASPWAFWRHHACEVVLFAVLAAPVLAIRPSVGNIVAVVVFFVAYFGFSFLSDMRTRLRVDEDGVEYLAGGRDQVFIAWNETARIVPRRFRWWTAEDAIVFLDGGDRPLLVAGISMFAPADLDALEGAARAYVPVDSPVILSPFTGRADGERHPELVPQRTSERLLASSISSFLIAAVVAIVLLTVFE</sequence>
<reference evidence="1 2" key="1">
    <citation type="submission" date="2014-07" db="EMBL/GenBank/DDBJ databases">
        <title>Genome Sequencing of Dermacoccus nishinomiyaensis.</title>
        <authorList>
            <person name="Hong K.W."/>
            <person name="Chan K.G."/>
        </authorList>
    </citation>
    <scope>NUCLEOTIDE SEQUENCE [LARGE SCALE GENOMIC DNA]</scope>
    <source>
        <strain evidence="1 2">M25</strain>
    </source>
</reference>
<dbReference type="Proteomes" id="UP000027986">
    <property type="component" value="Chromosome"/>
</dbReference>
<dbReference type="HOGENOM" id="CLU_1419410_0_0_11"/>
<keyword evidence="2" id="KW-1185">Reference proteome</keyword>
<name>A0A075JHZ9_9MICO</name>
<gene>
    <name evidence="1" type="ORF">HX89_11520</name>
</gene>